<organism evidence="10 11">
    <name type="scientific">Alienimonas chondri</name>
    <dbReference type="NCBI Taxonomy" id="2681879"/>
    <lineage>
        <taxon>Bacteria</taxon>
        <taxon>Pseudomonadati</taxon>
        <taxon>Planctomycetota</taxon>
        <taxon>Planctomycetia</taxon>
        <taxon>Planctomycetales</taxon>
        <taxon>Planctomycetaceae</taxon>
        <taxon>Alienimonas</taxon>
    </lineage>
</organism>
<protein>
    <recommendedName>
        <fullName evidence="3">Flagellar assembly protein FliH</fullName>
    </recommendedName>
</protein>
<evidence type="ECO:0000256" key="4">
    <source>
        <dbReference type="ARBA" id="ARBA00022448"/>
    </source>
</evidence>
<evidence type="ECO:0000256" key="5">
    <source>
        <dbReference type="ARBA" id="ARBA00022795"/>
    </source>
</evidence>
<evidence type="ECO:0000256" key="3">
    <source>
        <dbReference type="ARBA" id="ARBA00016507"/>
    </source>
</evidence>
<feature type="domain" description="Flagellar assembly protein FliH/Type III secretion system HrpE" evidence="9">
    <location>
        <begin position="117"/>
        <end position="241"/>
    </location>
</feature>
<comment type="similarity">
    <text evidence="2">Belongs to the FliH family.</text>
</comment>
<accession>A0ABX1VFU1</accession>
<comment type="caution">
    <text evidence="10">The sequence shown here is derived from an EMBL/GenBank/DDBJ whole genome shotgun (WGS) entry which is preliminary data.</text>
</comment>
<evidence type="ECO:0000256" key="1">
    <source>
        <dbReference type="ARBA" id="ARBA00003041"/>
    </source>
</evidence>
<gene>
    <name evidence="10" type="ORF">LzC2_30910</name>
</gene>
<proteinExistence type="inferred from homology"/>
<dbReference type="PANTHER" id="PTHR34982:SF1">
    <property type="entry name" value="FLAGELLAR ASSEMBLY PROTEIN FLIH"/>
    <property type="match status" value="1"/>
</dbReference>
<feature type="region of interest" description="Disordered" evidence="8">
    <location>
        <begin position="1"/>
        <end position="36"/>
    </location>
</feature>
<dbReference type="Pfam" id="PF02108">
    <property type="entry name" value="FliH"/>
    <property type="match status" value="1"/>
</dbReference>
<dbReference type="PANTHER" id="PTHR34982">
    <property type="entry name" value="YOP PROTEINS TRANSLOCATION PROTEIN L"/>
    <property type="match status" value="1"/>
</dbReference>
<evidence type="ECO:0000256" key="2">
    <source>
        <dbReference type="ARBA" id="ARBA00006602"/>
    </source>
</evidence>
<comment type="function">
    <text evidence="1">Needed for flagellar regrowth and assembly.</text>
</comment>
<dbReference type="InterPro" id="IPR018035">
    <property type="entry name" value="Flagellar_FliH/T3SS_HrpE"/>
</dbReference>
<evidence type="ECO:0000256" key="8">
    <source>
        <dbReference type="SAM" id="MobiDB-lite"/>
    </source>
</evidence>
<dbReference type="EMBL" id="WTPX01000113">
    <property type="protein sequence ID" value="NNJ26994.1"/>
    <property type="molecule type" value="Genomic_DNA"/>
</dbReference>
<evidence type="ECO:0000256" key="6">
    <source>
        <dbReference type="ARBA" id="ARBA00022927"/>
    </source>
</evidence>
<dbReference type="Proteomes" id="UP000609651">
    <property type="component" value="Unassembled WGS sequence"/>
</dbReference>
<keyword evidence="7" id="KW-1006">Bacterial flagellum protein export</keyword>
<keyword evidence="11" id="KW-1185">Reference proteome</keyword>
<dbReference type="RefSeq" id="WP_171188566.1">
    <property type="nucleotide sequence ID" value="NZ_WTPX01000113.1"/>
</dbReference>
<name>A0ABX1VFU1_9PLAN</name>
<reference evidence="10 11" key="1">
    <citation type="journal article" date="2020" name="Syst. Appl. Microbiol.">
        <title>Alienimonas chondri sp. nov., a novel planctomycete isolated from the biofilm of the red alga Chondrus crispus.</title>
        <authorList>
            <person name="Vitorino I."/>
            <person name="Albuquerque L."/>
            <person name="Wiegand S."/>
            <person name="Kallscheuer N."/>
            <person name="da Costa M.S."/>
            <person name="Lobo-da-Cunha A."/>
            <person name="Jogler C."/>
            <person name="Lage O.M."/>
        </authorList>
    </citation>
    <scope>NUCLEOTIDE SEQUENCE [LARGE SCALE GENOMIC DNA]</scope>
    <source>
        <strain evidence="10 11">LzC2</strain>
    </source>
</reference>
<evidence type="ECO:0000256" key="7">
    <source>
        <dbReference type="ARBA" id="ARBA00023225"/>
    </source>
</evidence>
<dbReference type="InterPro" id="IPR051472">
    <property type="entry name" value="T3SS_Stator/FliH"/>
</dbReference>
<keyword evidence="5" id="KW-1005">Bacterial flagellum biogenesis</keyword>
<evidence type="ECO:0000313" key="11">
    <source>
        <dbReference type="Proteomes" id="UP000609651"/>
    </source>
</evidence>
<keyword evidence="6" id="KW-0653">Protein transport</keyword>
<sequence>MPVAVPPARVLKLDRPHGQPGEGQAAPGEDGRRPNDWNLSDFESDCDERLDAVRSRCRGLLSEAIAEAEELKSKAHADGLAAGRAAGLADAENRIAEAAAAEAERLAGIRLAAALPPLKTLTTAYRTEQERWRANWERDAIALACAIAGRLLGRELGTNPAAAGDLAAEALAAAAGASAPAVTMHPEDLAALGTTFTEEILAALGAGAVLNGDATLSRGDCVIRSAGGVIDGRLAARLDRIAAELLPPEEAPSAGVGA</sequence>
<evidence type="ECO:0000259" key="9">
    <source>
        <dbReference type="Pfam" id="PF02108"/>
    </source>
</evidence>
<keyword evidence="4" id="KW-0813">Transport</keyword>
<evidence type="ECO:0000313" key="10">
    <source>
        <dbReference type="EMBL" id="NNJ26994.1"/>
    </source>
</evidence>